<accession>A0ABP4DEC8</accession>
<evidence type="ECO:0000313" key="2">
    <source>
        <dbReference type="EMBL" id="GAA1007794.1"/>
    </source>
</evidence>
<organism evidence="2 3">
    <name type="scientific">Streptomyces thermogriseus</name>
    <dbReference type="NCBI Taxonomy" id="75292"/>
    <lineage>
        <taxon>Bacteria</taxon>
        <taxon>Bacillati</taxon>
        <taxon>Actinomycetota</taxon>
        <taxon>Actinomycetes</taxon>
        <taxon>Kitasatosporales</taxon>
        <taxon>Streptomycetaceae</taxon>
        <taxon>Streptomyces</taxon>
    </lineage>
</organism>
<dbReference type="SMART" id="SM00960">
    <property type="entry name" value="Robl_LC7"/>
    <property type="match status" value="1"/>
</dbReference>
<dbReference type="PANTHER" id="PTHR36222">
    <property type="entry name" value="SERINE PROTEASE INHIBITOR RV3364C"/>
    <property type="match status" value="1"/>
</dbReference>
<dbReference type="Gene3D" id="3.30.450.30">
    <property type="entry name" value="Dynein light chain 2a, cytoplasmic"/>
    <property type="match status" value="1"/>
</dbReference>
<sequence>MKDTDMTHAAPATHTQLDQLLTGLVDRVAEVSHAVVLSEDGLVVSKSTGFPRDDAERLAATASGLMSLSKGVSMDFRGGPVRQALIEMANSYLILTSAGPGAHLVVLTGPGADVGVVAYQMNMLVKKIGEHLKQAPRTGAASAGSGE</sequence>
<name>A0ABP4DEC8_9ACTN</name>
<dbReference type="InterPro" id="IPR004942">
    <property type="entry name" value="Roadblock/LAMTOR2_dom"/>
</dbReference>
<dbReference type="SUPFAM" id="SSF103196">
    <property type="entry name" value="Roadblock/LC7 domain"/>
    <property type="match status" value="1"/>
</dbReference>
<reference evidence="3" key="1">
    <citation type="journal article" date="2019" name="Int. J. Syst. Evol. Microbiol.">
        <title>The Global Catalogue of Microorganisms (GCM) 10K type strain sequencing project: providing services to taxonomists for standard genome sequencing and annotation.</title>
        <authorList>
            <consortium name="The Broad Institute Genomics Platform"/>
            <consortium name="The Broad Institute Genome Sequencing Center for Infectious Disease"/>
            <person name="Wu L."/>
            <person name="Ma J."/>
        </authorList>
    </citation>
    <scope>NUCLEOTIDE SEQUENCE [LARGE SCALE GENOMIC DNA]</scope>
    <source>
        <strain evidence="3">JCM 11269</strain>
    </source>
</reference>
<feature type="domain" description="Roadblock/LAMTOR2" evidence="1">
    <location>
        <begin position="18"/>
        <end position="108"/>
    </location>
</feature>
<dbReference type="EMBL" id="BAAAHU010000015">
    <property type="protein sequence ID" value="GAA1007794.1"/>
    <property type="molecule type" value="Genomic_DNA"/>
</dbReference>
<comment type="caution">
    <text evidence="2">The sequence shown here is derived from an EMBL/GenBank/DDBJ whole genome shotgun (WGS) entry which is preliminary data.</text>
</comment>
<proteinExistence type="predicted"/>
<evidence type="ECO:0000259" key="1">
    <source>
        <dbReference type="SMART" id="SM00960"/>
    </source>
</evidence>
<dbReference type="Pfam" id="PF03259">
    <property type="entry name" value="Robl_LC7"/>
    <property type="match status" value="1"/>
</dbReference>
<dbReference type="PANTHER" id="PTHR36222:SF1">
    <property type="entry name" value="SERINE PROTEASE INHIBITOR RV3364C"/>
    <property type="match status" value="1"/>
</dbReference>
<protein>
    <submittedName>
        <fullName evidence="2">Roadblock/LC7 domain-containing protein</fullName>
    </submittedName>
</protein>
<keyword evidence="3" id="KW-1185">Reference proteome</keyword>
<evidence type="ECO:0000313" key="3">
    <source>
        <dbReference type="Proteomes" id="UP001501072"/>
    </source>
</evidence>
<gene>
    <name evidence="2" type="ORF">GCM10009564_18610</name>
</gene>
<dbReference type="Proteomes" id="UP001501072">
    <property type="component" value="Unassembled WGS sequence"/>
</dbReference>
<dbReference type="InterPro" id="IPR053141">
    <property type="entry name" value="Mycobact_SerProt_Inhib_Rv3364c"/>
</dbReference>